<keyword evidence="3" id="KW-0732">Signal</keyword>
<dbReference type="GeneID" id="585829"/>
<dbReference type="EnsemblMetazoa" id="XM_795270">
    <property type="protein sequence ID" value="XP_800363"/>
    <property type="gene ID" value="LOC585829"/>
</dbReference>
<dbReference type="RefSeq" id="XP_800363.3">
    <property type="nucleotide sequence ID" value="XM_795270.5"/>
</dbReference>
<feature type="transmembrane region" description="Helical" evidence="2">
    <location>
        <begin position="539"/>
        <end position="562"/>
    </location>
</feature>
<name>A0A7M7THJ1_STRPU</name>
<dbReference type="InParanoid" id="A0A7M7THJ1"/>
<keyword evidence="5" id="KW-1185">Reference proteome</keyword>
<reference evidence="5" key="1">
    <citation type="submission" date="2015-02" db="EMBL/GenBank/DDBJ databases">
        <title>Genome sequencing for Strongylocentrotus purpuratus.</title>
        <authorList>
            <person name="Murali S."/>
            <person name="Liu Y."/>
            <person name="Vee V."/>
            <person name="English A."/>
            <person name="Wang M."/>
            <person name="Skinner E."/>
            <person name="Han Y."/>
            <person name="Muzny D.M."/>
            <person name="Worley K.C."/>
            <person name="Gibbs R.A."/>
        </authorList>
    </citation>
    <scope>NUCLEOTIDE SEQUENCE</scope>
</reference>
<evidence type="ECO:0000256" key="2">
    <source>
        <dbReference type="SAM" id="Phobius"/>
    </source>
</evidence>
<evidence type="ECO:0000256" key="1">
    <source>
        <dbReference type="SAM" id="MobiDB-lite"/>
    </source>
</evidence>
<feature type="chain" id="PRO_5029825127" description="CUB domain-containing protein" evidence="3">
    <location>
        <begin position="24"/>
        <end position="587"/>
    </location>
</feature>
<keyword evidence="2" id="KW-0812">Transmembrane</keyword>
<dbReference type="Proteomes" id="UP000007110">
    <property type="component" value="Unassembled WGS sequence"/>
</dbReference>
<protein>
    <recommendedName>
        <fullName evidence="6">CUB domain-containing protein</fullName>
    </recommendedName>
</protein>
<sequence>MGRTKPFGIIWIIILALSSWAAAQTAFKPECAAWDQMIRSISRNVRKIPTASATCTRSKDCTRFACKFLMLRKDIIFDIKLFPCTTPAQMRLLVLSNTDNVYFEQTVMNGNTYPIPGLTYNIFPGMRLQISVQVHFRKLAAGLEIGLRMKFSGPTPLITFQYPIFPDFIIPVRECTTAVIPAQVHCTKMNSTVTSLTLPRAHTCAMATGCGGISCSGTIFSVPSVRSGNIPYNISLVMDGCDSPLSYTVAISTAVGSWQYKFFRSKDIIVDMIFPQRTAFVKMAMKPDLNLETMTTSFIVRSCINRMSCFDIGLLNQVAIPIPPCNSVAPTGSSPAAPGSTPHQDECLIWRNVETELIQSAGPGYGITSCTTIENCSGYNCTGEFEGHNYTIVTVLKHCRDPVVLHMRVSSTTDRFFWQKSITHNENITVAGKNQGSSGMLGFHIHLLKLSPKQVLVGVFAQVGLPGLSPLNVPLIQDQIMPVRQCPGITNGIPGQGANGRGTGNNAGGGQGGGRPRRPGGRPTKSPVQNMRMRAGASVGIGLSIGVGIAALMATVMIYVYYRQFPTQDRIILVHRSPAPPTTTRTL</sequence>
<accession>A0A7M7THJ1</accession>
<proteinExistence type="predicted"/>
<feature type="signal peptide" evidence="3">
    <location>
        <begin position="1"/>
        <end position="23"/>
    </location>
</feature>
<evidence type="ECO:0000313" key="5">
    <source>
        <dbReference type="Proteomes" id="UP000007110"/>
    </source>
</evidence>
<feature type="region of interest" description="Disordered" evidence="1">
    <location>
        <begin position="495"/>
        <end position="529"/>
    </location>
</feature>
<keyword evidence="2" id="KW-1133">Transmembrane helix</keyword>
<dbReference type="OrthoDB" id="10027045at2759"/>
<feature type="compositionally biased region" description="Gly residues" evidence="1">
    <location>
        <begin position="495"/>
        <end position="514"/>
    </location>
</feature>
<evidence type="ECO:0000313" key="4">
    <source>
        <dbReference type="EnsemblMetazoa" id="XP_800363"/>
    </source>
</evidence>
<keyword evidence="2" id="KW-0472">Membrane</keyword>
<dbReference type="AlphaFoldDB" id="A0A7M7THJ1"/>
<evidence type="ECO:0000256" key="3">
    <source>
        <dbReference type="SAM" id="SignalP"/>
    </source>
</evidence>
<evidence type="ECO:0008006" key="6">
    <source>
        <dbReference type="Google" id="ProtNLM"/>
    </source>
</evidence>
<organism evidence="4 5">
    <name type="scientific">Strongylocentrotus purpuratus</name>
    <name type="common">Purple sea urchin</name>
    <dbReference type="NCBI Taxonomy" id="7668"/>
    <lineage>
        <taxon>Eukaryota</taxon>
        <taxon>Metazoa</taxon>
        <taxon>Echinodermata</taxon>
        <taxon>Eleutherozoa</taxon>
        <taxon>Echinozoa</taxon>
        <taxon>Echinoidea</taxon>
        <taxon>Euechinoidea</taxon>
        <taxon>Echinacea</taxon>
        <taxon>Camarodonta</taxon>
        <taxon>Echinidea</taxon>
        <taxon>Strongylocentrotidae</taxon>
        <taxon>Strongylocentrotus</taxon>
    </lineage>
</organism>
<reference evidence="4" key="2">
    <citation type="submission" date="2021-01" db="UniProtKB">
        <authorList>
            <consortium name="EnsemblMetazoa"/>
        </authorList>
    </citation>
    <scope>IDENTIFICATION</scope>
</reference>
<dbReference type="OMA" id="PGCTGIR"/>